<evidence type="ECO:0000313" key="3">
    <source>
        <dbReference type="Proteomes" id="UP000237811"/>
    </source>
</evidence>
<name>A0AB37ASU3_9BURK</name>
<dbReference type="GO" id="GO:0051536">
    <property type="term" value="F:iron-sulfur cluster binding"/>
    <property type="evidence" value="ECO:0007669"/>
    <property type="project" value="InterPro"/>
</dbReference>
<proteinExistence type="predicted"/>
<dbReference type="InterPro" id="IPR042204">
    <property type="entry name" value="2Fe-2S-bd_N"/>
</dbReference>
<gene>
    <name evidence="2" type="ORF">C6P99_19045</name>
</gene>
<evidence type="ECO:0000256" key="1">
    <source>
        <dbReference type="ARBA" id="ARBA00023002"/>
    </source>
</evidence>
<evidence type="ECO:0000313" key="2">
    <source>
        <dbReference type="EMBL" id="PRE45523.1"/>
    </source>
</evidence>
<dbReference type="GO" id="GO:0016491">
    <property type="term" value="F:oxidoreductase activity"/>
    <property type="evidence" value="ECO:0007669"/>
    <property type="project" value="UniProtKB-KW"/>
</dbReference>
<dbReference type="Pfam" id="PF13510">
    <property type="entry name" value="Fer2_4"/>
    <property type="match status" value="1"/>
</dbReference>
<protein>
    <submittedName>
        <fullName evidence="2">Sarcosine oxidase subunit alpha</fullName>
    </submittedName>
</protein>
<organism evidence="2 3">
    <name type="scientific">Burkholderia multivorans</name>
    <dbReference type="NCBI Taxonomy" id="87883"/>
    <lineage>
        <taxon>Bacteria</taxon>
        <taxon>Pseudomonadati</taxon>
        <taxon>Pseudomonadota</taxon>
        <taxon>Betaproteobacteria</taxon>
        <taxon>Burkholderiales</taxon>
        <taxon>Burkholderiaceae</taxon>
        <taxon>Burkholderia</taxon>
        <taxon>Burkholderia cepacia complex</taxon>
    </lineage>
</organism>
<keyword evidence="1" id="KW-0560">Oxidoreductase</keyword>
<accession>A0AB37ASU3</accession>
<dbReference type="Proteomes" id="UP000237811">
    <property type="component" value="Unassembled WGS sequence"/>
</dbReference>
<dbReference type="Gene3D" id="3.10.20.440">
    <property type="entry name" value="2Fe-2S iron-sulphur cluster binding domain, sarcosine oxidase, alpha subunit, N-terminal domain"/>
    <property type="match status" value="1"/>
</dbReference>
<comment type="caution">
    <text evidence="2">The sequence shown here is derived from an EMBL/GenBank/DDBJ whole genome shotgun (WGS) entry which is preliminary data.</text>
</comment>
<dbReference type="EMBL" id="PVFR01000058">
    <property type="protein sequence ID" value="PRE45523.1"/>
    <property type="molecule type" value="Genomic_DNA"/>
</dbReference>
<dbReference type="InterPro" id="IPR036010">
    <property type="entry name" value="2Fe-2S_ferredoxin-like_sf"/>
</dbReference>
<dbReference type="AlphaFoldDB" id="A0AB37ASU3"/>
<reference evidence="2 3" key="1">
    <citation type="submission" date="2018-03" db="EMBL/GenBank/DDBJ databases">
        <authorList>
            <person name="Nguyen K."/>
            <person name="Fouts D."/>
            <person name="Sutton G."/>
        </authorList>
    </citation>
    <scope>NUCLEOTIDE SEQUENCE [LARGE SCALE GENOMIC DNA]</scope>
    <source>
        <strain evidence="2 3">AU14328</strain>
    </source>
</reference>
<dbReference type="SUPFAM" id="SSF54292">
    <property type="entry name" value="2Fe-2S ferredoxin-like"/>
    <property type="match status" value="1"/>
</dbReference>
<sequence>MTSMPGGSMFSPLEGSTSKLVRIEIDGKPVDVPDSLTVAAALLHAGVHSFRRTPVSNAPRAPFCMMGVCFDCLVRIDDQPNQQSCMVKVRAGMRVSFMNGAREIQ</sequence>